<comment type="caution">
    <text evidence="7">The sequence shown here is derived from an EMBL/GenBank/DDBJ whole genome shotgun (WGS) entry which is preliminary data.</text>
</comment>
<feature type="DNA-binding region" description="H-T-H motif" evidence="4">
    <location>
        <begin position="45"/>
        <end position="64"/>
    </location>
</feature>
<evidence type="ECO:0000256" key="2">
    <source>
        <dbReference type="ARBA" id="ARBA00023125"/>
    </source>
</evidence>
<evidence type="ECO:0000256" key="5">
    <source>
        <dbReference type="SAM" id="MobiDB-lite"/>
    </source>
</evidence>
<keyword evidence="3" id="KW-0804">Transcription</keyword>
<evidence type="ECO:0000256" key="4">
    <source>
        <dbReference type="PROSITE-ProRule" id="PRU00335"/>
    </source>
</evidence>
<dbReference type="PANTHER" id="PTHR30055">
    <property type="entry name" value="HTH-TYPE TRANSCRIPTIONAL REGULATOR RUTR"/>
    <property type="match status" value="1"/>
</dbReference>
<name>A0ABS0K9G5_9ACTN</name>
<evidence type="ECO:0000259" key="6">
    <source>
        <dbReference type="PROSITE" id="PS50977"/>
    </source>
</evidence>
<dbReference type="InterPro" id="IPR001647">
    <property type="entry name" value="HTH_TetR"/>
</dbReference>
<dbReference type="Gene3D" id="1.10.357.10">
    <property type="entry name" value="Tetracycline Repressor, domain 2"/>
    <property type="match status" value="1"/>
</dbReference>
<dbReference type="Pfam" id="PF21597">
    <property type="entry name" value="TetR_C_43"/>
    <property type="match status" value="1"/>
</dbReference>
<dbReference type="SUPFAM" id="SSF46689">
    <property type="entry name" value="Homeodomain-like"/>
    <property type="match status" value="1"/>
</dbReference>
<feature type="domain" description="HTH tetR-type" evidence="6">
    <location>
        <begin position="23"/>
        <end position="82"/>
    </location>
</feature>
<evidence type="ECO:0000256" key="3">
    <source>
        <dbReference type="ARBA" id="ARBA00023163"/>
    </source>
</evidence>
<sequence>MAESDSEPTSSDPDASHRRLDARRNQERVIAAARELFSEQGLQVTVPQVAERAGVGRATVYRSYPSKEDLIVAVVQRQFEELEQRTRAALDGVDAYREWCSFVPDLFGRLARDRVLADAFFEGRLVPAARILDLIGQLVAAARSSGKIRPDAGVLDIRVLLCGVVRQLIVLDERDPAVWRRYADLVLNALRP</sequence>
<dbReference type="Pfam" id="PF00440">
    <property type="entry name" value="TetR_N"/>
    <property type="match status" value="1"/>
</dbReference>
<dbReference type="InterPro" id="IPR050109">
    <property type="entry name" value="HTH-type_TetR-like_transc_reg"/>
</dbReference>
<reference evidence="7 8" key="1">
    <citation type="submission" date="2020-11" db="EMBL/GenBank/DDBJ databases">
        <title>Sequencing the genomes of 1000 actinobacteria strains.</title>
        <authorList>
            <person name="Klenk H.-P."/>
        </authorList>
    </citation>
    <scope>NUCLEOTIDE SEQUENCE [LARGE SCALE GENOMIC DNA]</scope>
    <source>
        <strain evidence="7 8">DSM 101695</strain>
    </source>
</reference>
<evidence type="ECO:0000256" key="1">
    <source>
        <dbReference type="ARBA" id="ARBA00023015"/>
    </source>
</evidence>
<accession>A0ABS0K9G5</accession>
<dbReference type="InterPro" id="IPR036271">
    <property type="entry name" value="Tet_transcr_reg_TetR-rel_C_sf"/>
</dbReference>
<evidence type="ECO:0000313" key="8">
    <source>
        <dbReference type="Proteomes" id="UP000631791"/>
    </source>
</evidence>
<gene>
    <name evidence="7" type="ORF">IW249_005529</name>
</gene>
<dbReference type="PROSITE" id="PS50977">
    <property type="entry name" value="HTH_TETR_2"/>
    <property type="match status" value="1"/>
</dbReference>
<keyword evidence="2 4" id="KW-0238">DNA-binding</keyword>
<dbReference type="InterPro" id="IPR009057">
    <property type="entry name" value="Homeodomain-like_sf"/>
</dbReference>
<protein>
    <submittedName>
        <fullName evidence="7">AcrR family transcriptional regulator</fullName>
    </submittedName>
</protein>
<dbReference type="RefSeq" id="WP_196923452.1">
    <property type="nucleotide sequence ID" value="NZ_JADOTY010000001.1"/>
</dbReference>
<keyword evidence="1" id="KW-0805">Transcription regulation</keyword>
<dbReference type="PANTHER" id="PTHR30055:SF234">
    <property type="entry name" value="HTH-TYPE TRANSCRIPTIONAL REGULATOR BETI"/>
    <property type="match status" value="1"/>
</dbReference>
<dbReference type="PRINTS" id="PR00455">
    <property type="entry name" value="HTHTETR"/>
</dbReference>
<feature type="region of interest" description="Disordered" evidence="5">
    <location>
        <begin position="1"/>
        <end position="22"/>
    </location>
</feature>
<evidence type="ECO:0000313" key="7">
    <source>
        <dbReference type="EMBL" id="MBG6105115.1"/>
    </source>
</evidence>
<organism evidence="7 8">
    <name type="scientific">Micromonospora vinacea</name>
    <dbReference type="NCBI Taxonomy" id="709878"/>
    <lineage>
        <taxon>Bacteria</taxon>
        <taxon>Bacillati</taxon>
        <taxon>Actinomycetota</taxon>
        <taxon>Actinomycetes</taxon>
        <taxon>Micromonosporales</taxon>
        <taxon>Micromonosporaceae</taxon>
        <taxon>Micromonospora</taxon>
    </lineage>
</organism>
<proteinExistence type="predicted"/>
<dbReference type="InterPro" id="IPR049445">
    <property type="entry name" value="TetR_SbtR-like_C"/>
</dbReference>
<dbReference type="EMBL" id="JADOTY010000001">
    <property type="protein sequence ID" value="MBG6105115.1"/>
    <property type="molecule type" value="Genomic_DNA"/>
</dbReference>
<keyword evidence="8" id="KW-1185">Reference proteome</keyword>
<dbReference type="Proteomes" id="UP000631791">
    <property type="component" value="Unassembled WGS sequence"/>
</dbReference>
<dbReference type="SUPFAM" id="SSF48498">
    <property type="entry name" value="Tetracyclin repressor-like, C-terminal domain"/>
    <property type="match status" value="1"/>
</dbReference>